<keyword evidence="7" id="KW-0472">Membrane</keyword>
<evidence type="ECO:0000256" key="3">
    <source>
        <dbReference type="ARBA" id="ARBA00007898"/>
    </source>
</evidence>
<dbReference type="Proteomes" id="UP000248783">
    <property type="component" value="Unassembled WGS sequence"/>
</dbReference>
<dbReference type="InterPro" id="IPR002137">
    <property type="entry name" value="Beta-lactam_class-D_AS"/>
</dbReference>
<evidence type="ECO:0000256" key="9">
    <source>
        <dbReference type="RuleBase" id="RU361140"/>
    </source>
</evidence>
<organism evidence="13 14">
    <name type="scientific">Xylanimonas oleitrophica</name>
    <dbReference type="NCBI Taxonomy" id="2607479"/>
    <lineage>
        <taxon>Bacteria</taxon>
        <taxon>Bacillati</taxon>
        <taxon>Actinomycetota</taxon>
        <taxon>Actinomycetes</taxon>
        <taxon>Micrococcales</taxon>
        <taxon>Promicromonosporaceae</taxon>
        <taxon>Xylanimonas</taxon>
    </lineage>
</organism>
<dbReference type="GO" id="GO:0071972">
    <property type="term" value="F:peptidoglycan L,D-transpeptidase activity"/>
    <property type="evidence" value="ECO:0007669"/>
    <property type="project" value="TreeGrafter"/>
</dbReference>
<dbReference type="GO" id="GO:0071555">
    <property type="term" value="P:cell wall organization"/>
    <property type="evidence" value="ECO:0007669"/>
    <property type="project" value="TreeGrafter"/>
</dbReference>
<reference evidence="13 14" key="1">
    <citation type="submission" date="2018-06" db="EMBL/GenBank/DDBJ databases">
        <title>Whole genome sequencing of a novel hydrocarbon degrading bacterial strain, PW21 isolated from oil contaminated produced water sample.</title>
        <authorList>
            <person name="Nagkirti P."/>
            <person name="Shaikh A."/>
            <person name="Gowdaman V."/>
            <person name="Engineer A.E."/>
            <person name="Dagar S."/>
            <person name="Dhakephalkar P.K."/>
        </authorList>
    </citation>
    <scope>NUCLEOTIDE SEQUENCE [LARGE SCALE GENOMIC DNA]</scope>
    <source>
        <strain evidence="13 14">PW21</strain>
    </source>
</reference>
<feature type="domain" description="Penicillin-binding protein transpeptidase" evidence="11">
    <location>
        <begin position="395"/>
        <end position="669"/>
    </location>
</feature>
<proteinExistence type="inferred from homology"/>
<dbReference type="GO" id="GO:0008800">
    <property type="term" value="F:beta-lactamase activity"/>
    <property type="evidence" value="ECO:0007669"/>
    <property type="project" value="UniProtKB-UniRule"/>
</dbReference>
<dbReference type="PANTHER" id="PTHR30627:SF24">
    <property type="entry name" value="PENICILLIN-BINDING PROTEIN 4B"/>
    <property type="match status" value="1"/>
</dbReference>
<dbReference type="GO" id="GO:0008658">
    <property type="term" value="F:penicillin binding"/>
    <property type="evidence" value="ECO:0007669"/>
    <property type="project" value="InterPro"/>
</dbReference>
<protein>
    <recommendedName>
        <fullName evidence="4 9">Beta-lactamase</fullName>
        <ecNumber evidence="4 9">3.5.2.6</ecNumber>
    </recommendedName>
</protein>
<keyword evidence="5 10" id="KW-0732">Signal</keyword>
<evidence type="ECO:0000256" key="4">
    <source>
        <dbReference type="ARBA" id="ARBA00012865"/>
    </source>
</evidence>
<evidence type="ECO:0000256" key="5">
    <source>
        <dbReference type="ARBA" id="ARBA00022729"/>
    </source>
</evidence>
<dbReference type="PROSITE" id="PS00337">
    <property type="entry name" value="BETA_LACTAMASE_D"/>
    <property type="match status" value="1"/>
</dbReference>
<evidence type="ECO:0000256" key="7">
    <source>
        <dbReference type="ARBA" id="ARBA00023136"/>
    </source>
</evidence>
<dbReference type="Gene3D" id="3.40.710.10">
    <property type="entry name" value="DD-peptidase/beta-lactamase superfamily"/>
    <property type="match status" value="1"/>
</dbReference>
<dbReference type="Pfam" id="PF03717">
    <property type="entry name" value="PBP_dimer"/>
    <property type="match status" value="1"/>
</dbReference>
<feature type="chain" id="PRO_5015915828" description="Beta-lactamase" evidence="10">
    <location>
        <begin position="30"/>
        <end position="672"/>
    </location>
</feature>
<dbReference type="PANTHER" id="PTHR30627">
    <property type="entry name" value="PEPTIDOGLYCAN D,D-TRANSPEPTIDASE"/>
    <property type="match status" value="1"/>
</dbReference>
<dbReference type="Gene3D" id="3.90.1310.10">
    <property type="entry name" value="Penicillin-binding protein 2a (Domain 2)"/>
    <property type="match status" value="1"/>
</dbReference>
<dbReference type="InterPro" id="IPR036138">
    <property type="entry name" value="PBP_dimer_sf"/>
</dbReference>
<dbReference type="Pfam" id="PF00905">
    <property type="entry name" value="Transpeptidase"/>
    <property type="match status" value="1"/>
</dbReference>
<comment type="caution">
    <text evidence="13">The sequence shown here is derived from an EMBL/GenBank/DDBJ whole genome shotgun (WGS) entry which is preliminary data.</text>
</comment>
<dbReference type="InterPro" id="IPR001460">
    <property type="entry name" value="PCN-bd_Tpept"/>
</dbReference>
<dbReference type="EMBL" id="QKWH01000004">
    <property type="protein sequence ID" value="PZR53555.1"/>
    <property type="molecule type" value="Genomic_DNA"/>
</dbReference>
<evidence type="ECO:0000259" key="11">
    <source>
        <dbReference type="Pfam" id="PF00905"/>
    </source>
</evidence>
<evidence type="ECO:0000256" key="2">
    <source>
        <dbReference type="ARBA" id="ARBA00007171"/>
    </source>
</evidence>
<dbReference type="GO" id="GO:0046677">
    <property type="term" value="P:response to antibiotic"/>
    <property type="evidence" value="ECO:0007669"/>
    <property type="project" value="UniProtKB-UniRule"/>
</dbReference>
<gene>
    <name evidence="13" type="ORF">DNL40_07300</name>
</gene>
<dbReference type="SUPFAM" id="SSF56519">
    <property type="entry name" value="Penicillin binding protein dimerisation domain"/>
    <property type="match status" value="1"/>
</dbReference>
<comment type="catalytic activity">
    <reaction evidence="9">
        <text>a beta-lactam + H2O = a substituted beta-amino acid</text>
        <dbReference type="Rhea" id="RHEA:20401"/>
        <dbReference type="ChEBI" id="CHEBI:15377"/>
        <dbReference type="ChEBI" id="CHEBI:35627"/>
        <dbReference type="ChEBI" id="CHEBI:140347"/>
        <dbReference type="EC" id="3.5.2.6"/>
    </reaction>
</comment>
<feature type="domain" description="Penicillin-binding protein dimerisation" evidence="12">
    <location>
        <begin position="175"/>
        <end position="343"/>
    </location>
</feature>
<dbReference type="InterPro" id="IPR005311">
    <property type="entry name" value="PBP_dimer"/>
</dbReference>
<evidence type="ECO:0000313" key="14">
    <source>
        <dbReference type="Proteomes" id="UP000248783"/>
    </source>
</evidence>
<accession>A0A2W5X024</accession>
<evidence type="ECO:0000256" key="6">
    <source>
        <dbReference type="ARBA" id="ARBA00022801"/>
    </source>
</evidence>
<dbReference type="InterPro" id="IPR050515">
    <property type="entry name" value="Beta-lactam/transpept"/>
</dbReference>
<dbReference type="AlphaFoldDB" id="A0A2W5X024"/>
<keyword evidence="6 9" id="KW-0378">Hydrolase</keyword>
<comment type="similarity">
    <text evidence="2">Belongs to the transpeptidase family.</text>
</comment>
<evidence type="ECO:0000256" key="10">
    <source>
        <dbReference type="SAM" id="SignalP"/>
    </source>
</evidence>
<dbReference type="GO" id="GO:0005886">
    <property type="term" value="C:plasma membrane"/>
    <property type="evidence" value="ECO:0007669"/>
    <property type="project" value="TreeGrafter"/>
</dbReference>
<evidence type="ECO:0000256" key="8">
    <source>
        <dbReference type="ARBA" id="ARBA00023251"/>
    </source>
</evidence>
<keyword evidence="14" id="KW-1185">Reference proteome</keyword>
<sequence>MRTTSPRSTAARGGLARRLAALLTVPALALPLAACTGTEIPAPDAAARALVGGLQDGSLEGVEVTTDTSSDPQAQLDEILAPLLEASGAEHPSVELAKVATVEEGDDAGRRATATLKWTWALGGDAEWTYLTRAELEYQDPPEGSDGPGEWATGWTPSILAPDLAPGERIAVERVAAERGDILDGKGEPLVTTRPVWRIGIDKTRAGADTWDASARALAELVTAGGVAVDPQAYAERVAAAGPKAFVELVTVRQEGSDVDVDAARGIVGVNVIPAERELAPTSTFARPILGRSGEATAEIVEESEGRVQPGDVTGLSGLQRQYDAQLAGTAGLVVRTVPAGGDDASAEAAGTEGDGSRELFRRDAVDGTPLQTTFDVALQERAERVLADVGPASAIVAIRPSTGEVLAAASGPGSNGLNTALAGKYPPGSTFKVVDALAFARKGVAADTPVPCTPSINVNGRQFNNVPEYPASGLGDVPLRTAFAHSCNTAMISQRDKVSQQDLHDAGVDLGLGAPSALGAPAFFGNVPTDATPAQHAATMIGQDRVEASPLTMATVAASIAAGKRVEPVLVRPAEAPQTEPAPESRLTADEAAAVRGLMGAVVSDGSAGLLKDVPGIVGAKTGTAQFGDGSRQHVWMIAIADDLAVSVFVEEGDRGSSTAGPLMKAFLTGS</sequence>
<keyword evidence="8 9" id="KW-0046">Antibiotic resistance</keyword>
<dbReference type="SUPFAM" id="SSF56601">
    <property type="entry name" value="beta-lactamase/transpeptidase-like"/>
    <property type="match status" value="1"/>
</dbReference>
<evidence type="ECO:0000259" key="12">
    <source>
        <dbReference type="Pfam" id="PF03717"/>
    </source>
</evidence>
<evidence type="ECO:0000256" key="1">
    <source>
        <dbReference type="ARBA" id="ARBA00004370"/>
    </source>
</evidence>
<dbReference type="EC" id="3.5.2.6" evidence="4 9"/>
<dbReference type="InterPro" id="IPR012338">
    <property type="entry name" value="Beta-lactam/transpept-like"/>
</dbReference>
<feature type="signal peptide" evidence="10">
    <location>
        <begin position="1"/>
        <end position="29"/>
    </location>
</feature>
<dbReference type="GO" id="GO:0017001">
    <property type="term" value="P:antibiotic catabolic process"/>
    <property type="evidence" value="ECO:0007669"/>
    <property type="project" value="InterPro"/>
</dbReference>
<comment type="similarity">
    <text evidence="3 9">Belongs to the class-D beta-lactamase family.</text>
</comment>
<evidence type="ECO:0000313" key="13">
    <source>
        <dbReference type="EMBL" id="PZR53555.1"/>
    </source>
</evidence>
<comment type="subcellular location">
    <subcellularLocation>
        <location evidence="1">Membrane</location>
    </subcellularLocation>
</comment>
<name>A0A2W5X024_9MICO</name>